<reference evidence="1 2" key="1">
    <citation type="submission" date="2017-04" db="EMBL/GenBank/DDBJ databases">
        <authorList>
            <person name="Afonso C.L."/>
            <person name="Miller P.J."/>
            <person name="Scott M.A."/>
            <person name="Spackman E."/>
            <person name="Goraichik I."/>
            <person name="Dimitrov K.M."/>
            <person name="Suarez D.L."/>
            <person name="Swayne D.E."/>
        </authorList>
    </citation>
    <scope>NUCLEOTIDE SEQUENCE [LARGE SCALE GENOMIC DNA]</scope>
    <source>
        <strain evidence="1 2">DSM 43828</strain>
    </source>
</reference>
<dbReference type="RefSeq" id="WP_235039165.1">
    <property type="nucleotide sequence ID" value="NZ_FWXV01000010.1"/>
</dbReference>
<dbReference type="EMBL" id="FWXV01000010">
    <property type="protein sequence ID" value="SMD24470.1"/>
    <property type="molecule type" value="Genomic_DNA"/>
</dbReference>
<sequence length="329" mass="37404">MTIRDEQLVADLKALRKGRGILAGSITARVGEALRTATGTHGVEHAVEVRRRVAECLWRWAGELPDDLRIAVRAAFALDQSDQLPLYKDRVRLVAERLNRDERTARRRIDEGIERLAEVARSGAPLTEFPPAEPVPGWHTEELRVTLALDQPTPEAFEFRRIVADHDRIEHVDLAITLTAPLGANGPARTDDLEIDVFHGGRLTAREMESTDRFGFRLTLPKPLRRHESHQIGLRFKIRPDRTMAPHYVCVPKHRCAEFDLRVRFDVRRPPERIWRLVNAFQRDVDDPQPRGETIPLDASGEIHTSFHELTPGLAYGIRWHRTTGTAGS</sequence>
<dbReference type="Proteomes" id="UP000192674">
    <property type="component" value="Unassembled WGS sequence"/>
</dbReference>
<gene>
    <name evidence="1" type="ORF">SAMN05661093_08571</name>
</gene>
<proteinExistence type="predicted"/>
<evidence type="ECO:0000313" key="2">
    <source>
        <dbReference type="Proteomes" id="UP000192674"/>
    </source>
</evidence>
<organism evidence="1 2">
    <name type="scientific">Kibdelosporangium aridum</name>
    <dbReference type="NCBI Taxonomy" id="2030"/>
    <lineage>
        <taxon>Bacteria</taxon>
        <taxon>Bacillati</taxon>
        <taxon>Actinomycetota</taxon>
        <taxon>Actinomycetes</taxon>
        <taxon>Pseudonocardiales</taxon>
        <taxon>Pseudonocardiaceae</taxon>
        <taxon>Kibdelosporangium</taxon>
    </lineage>
</organism>
<accession>A0A1W2FRC7</accession>
<keyword evidence="2" id="KW-1185">Reference proteome</keyword>
<dbReference type="AlphaFoldDB" id="A0A1W2FRC7"/>
<evidence type="ECO:0000313" key="1">
    <source>
        <dbReference type="EMBL" id="SMD24470.1"/>
    </source>
</evidence>
<protein>
    <submittedName>
        <fullName evidence="1">Uncharacterized protein</fullName>
    </submittedName>
</protein>
<name>A0A1W2FRC7_KIBAR</name>